<dbReference type="Pfam" id="PF07508">
    <property type="entry name" value="Recombinase"/>
    <property type="match status" value="1"/>
</dbReference>
<dbReference type="AlphaFoldDB" id="A0A1M7M2V0"/>
<keyword evidence="2" id="KW-0233">DNA recombination</keyword>
<sequence>MKVNNMTNYRKSNEIKIGIRRKMREGKVWLNCSRFLGYTKDENGHLVIVEDEARIVKKIFELYLNGLGVRKIKKYLEENKIKTVTGKYEWSTSTIDRILDNEKYVGDVIMQKSFTENSLTGKRKKNNGELDMYFIENNHEPIISRDIFERVELKKRKILLNNKG</sequence>
<dbReference type="Proteomes" id="UP000184394">
    <property type="component" value="Unassembled WGS sequence"/>
</dbReference>
<evidence type="ECO:0000259" key="3">
    <source>
        <dbReference type="PROSITE" id="PS51737"/>
    </source>
</evidence>
<protein>
    <submittedName>
        <fullName evidence="4">Recombinase</fullName>
    </submittedName>
</protein>
<proteinExistence type="predicted"/>
<dbReference type="RefSeq" id="WP_072952224.1">
    <property type="nucleotide sequence ID" value="NZ_FRCT01000018.1"/>
</dbReference>
<dbReference type="EMBL" id="FRCT01000018">
    <property type="protein sequence ID" value="SHM84975.1"/>
    <property type="molecule type" value="Genomic_DNA"/>
</dbReference>
<evidence type="ECO:0000256" key="2">
    <source>
        <dbReference type="ARBA" id="ARBA00023172"/>
    </source>
</evidence>
<reference evidence="4 5" key="1">
    <citation type="submission" date="2016-11" db="EMBL/GenBank/DDBJ databases">
        <authorList>
            <person name="Jaros S."/>
            <person name="Januszkiewicz K."/>
            <person name="Wedrychowicz H."/>
        </authorList>
    </citation>
    <scope>NUCLEOTIDE SEQUENCE [LARGE SCALE GENOMIC DNA]</scope>
    <source>
        <strain evidence="4 5">Y1</strain>
    </source>
</reference>
<evidence type="ECO:0000256" key="1">
    <source>
        <dbReference type="ARBA" id="ARBA00023125"/>
    </source>
</evidence>
<dbReference type="GO" id="GO:0003677">
    <property type="term" value="F:DNA binding"/>
    <property type="evidence" value="ECO:0007669"/>
    <property type="project" value="UniProtKB-KW"/>
</dbReference>
<dbReference type="PROSITE" id="PS51737">
    <property type="entry name" value="RECOMBINASE_DNA_BIND"/>
    <property type="match status" value="1"/>
</dbReference>
<dbReference type="Gene3D" id="3.90.1750.20">
    <property type="entry name" value="Putative Large Serine Recombinase, Chain B, Domain 2"/>
    <property type="match status" value="1"/>
</dbReference>
<evidence type="ECO:0000313" key="5">
    <source>
        <dbReference type="Proteomes" id="UP000184394"/>
    </source>
</evidence>
<organism evidence="4 5">
    <name type="scientific">Ruminococcus flavefaciens</name>
    <dbReference type="NCBI Taxonomy" id="1265"/>
    <lineage>
        <taxon>Bacteria</taxon>
        <taxon>Bacillati</taxon>
        <taxon>Bacillota</taxon>
        <taxon>Clostridia</taxon>
        <taxon>Eubacteriales</taxon>
        <taxon>Oscillospiraceae</taxon>
        <taxon>Ruminococcus</taxon>
    </lineage>
</organism>
<evidence type="ECO:0000313" key="4">
    <source>
        <dbReference type="EMBL" id="SHM84975.1"/>
    </source>
</evidence>
<dbReference type="PANTHER" id="PTHR30461:SF2">
    <property type="entry name" value="SERINE RECOMBINASE PINE-RELATED"/>
    <property type="match status" value="1"/>
</dbReference>
<dbReference type="GO" id="GO:0000150">
    <property type="term" value="F:DNA strand exchange activity"/>
    <property type="evidence" value="ECO:0007669"/>
    <property type="project" value="InterPro"/>
</dbReference>
<keyword evidence="1" id="KW-0238">DNA-binding</keyword>
<gene>
    <name evidence="4" type="ORF">SAMN04487860_11823</name>
</gene>
<dbReference type="InterPro" id="IPR050639">
    <property type="entry name" value="SSR_resolvase"/>
</dbReference>
<dbReference type="InterPro" id="IPR011109">
    <property type="entry name" value="DNA_bind_recombinase_dom"/>
</dbReference>
<accession>A0A1M7M2V0</accession>
<feature type="domain" description="Recombinase" evidence="3">
    <location>
        <begin position="35"/>
        <end position="164"/>
    </location>
</feature>
<dbReference type="InterPro" id="IPR038109">
    <property type="entry name" value="DNA_bind_recomb_sf"/>
</dbReference>
<dbReference type="PANTHER" id="PTHR30461">
    <property type="entry name" value="DNA-INVERTASE FROM LAMBDOID PROPHAGE"/>
    <property type="match status" value="1"/>
</dbReference>
<name>A0A1M7M2V0_RUMFL</name>